<keyword evidence="2" id="KW-1185">Reference proteome</keyword>
<protein>
    <submittedName>
        <fullName evidence="1">Uncharacterized protein</fullName>
    </submittedName>
</protein>
<evidence type="ECO:0000313" key="1">
    <source>
        <dbReference type="EMBL" id="QEN04432.1"/>
    </source>
</evidence>
<proteinExistence type="predicted"/>
<gene>
    <name evidence="1" type="ORF">EW093_06880</name>
</gene>
<evidence type="ECO:0000313" key="2">
    <source>
        <dbReference type="Proteomes" id="UP000323824"/>
    </source>
</evidence>
<dbReference type="PROSITE" id="PS51257">
    <property type="entry name" value="PROKAR_LIPOPROTEIN"/>
    <property type="match status" value="1"/>
</dbReference>
<dbReference type="Proteomes" id="UP000323824">
    <property type="component" value="Chromosome"/>
</dbReference>
<reference evidence="1 2" key="2">
    <citation type="submission" date="2019-09" db="EMBL/GenBank/DDBJ databases">
        <title>Complete Genome Sequence and Methylome Analysis of free living Spirochaetas.</title>
        <authorList>
            <person name="Leshcheva N."/>
            <person name="Mikheeva N."/>
        </authorList>
    </citation>
    <scope>NUCLEOTIDE SEQUENCE [LARGE SCALE GENOMIC DNA]</scope>
    <source>
        <strain evidence="1 2">P</strain>
    </source>
</reference>
<dbReference type="OrthoDB" id="9892174at2"/>
<organism evidence="1 2">
    <name type="scientific">Thiospirochaeta perfilievii</name>
    <dbReference type="NCBI Taxonomy" id="252967"/>
    <lineage>
        <taxon>Bacteria</taxon>
        <taxon>Pseudomonadati</taxon>
        <taxon>Spirochaetota</taxon>
        <taxon>Spirochaetia</taxon>
        <taxon>Spirochaetales</taxon>
        <taxon>Spirochaetaceae</taxon>
        <taxon>Thiospirochaeta</taxon>
    </lineage>
</organism>
<dbReference type="AlphaFoldDB" id="A0A5C1QE04"/>
<dbReference type="KEGG" id="sper:EW093_06880"/>
<dbReference type="EMBL" id="CP035807">
    <property type="protein sequence ID" value="QEN04432.1"/>
    <property type="molecule type" value="Genomic_DNA"/>
</dbReference>
<accession>A0A5C1QE04</accession>
<name>A0A5C1QE04_9SPIO</name>
<sequence length="225" mass="25381">MKKLLTLFLVILLSCDLDDKIDEPTLKIRSVLEVSTTSEIKAKVYLEGVNGQAINGALVYILTPYNQMNLLDFDYDIGCYTAFLGSPITGTYSIAVESRAYKDLTREIDFVNLGEDLDFILIQDDSGHDALYGQDISLNGKLSITWDILNNISLYQVKVTKPDGTVYEVSTIENSVLLDNSVLDVKGNYSIQLLAQYIYGDPLFQSFDYYAVNELYSSRFYFEVN</sequence>
<dbReference type="RefSeq" id="WP_149567679.1">
    <property type="nucleotide sequence ID" value="NZ_CP035807.1"/>
</dbReference>
<reference evidence="1 2" key="1">
    <citation type="submission" date="2019-02" db="EMBL/GenBank/DDBJ databases">
        <authorList>
            <person name="Fomenkov A."/>
            <person name="Dubinina G."/>
            <person name="Grabovich M."/>
            <person name="Vincze T."/>
            <person name="Roberts R.J."/>
        </authorList>
    </citation>
    <scope>NUCLEOTIDE SEQUENCE [LARGE SCALE GENOMIC DNA]</scope>
    <source>
        <strain evidence="1 2">P</strain>
    </source>
</reference>